<dbReference type="RefSeq" id="WP_180909915.1">
    <property type="nucleotide sequence ID" value="NZ_CAIJDP010000082.1"/>
</dbReference>
<evidence type="ECO:0000259" key="4">
    <source>
        <dbReference type="Pfam" id="PF00171"/>
    </source>
</evidence>
<dbReference type="PROSITE" id="PS00070">
    <property type="entry name" value="ALDEHYDE_DEHYDR_CYS"/>
    <property type="match status" value="1"/>
</dbReference>
<keyword evidence="6" id="KW-1185">Reference proteome</keyword>
<evidence type="ECO:0000256" key="3">
    <source>
        <dbReference type="ARBA" id="ARBA00023027"/>
    </source>
</evidence>
<dbReference type="Proteomes" id="UP000530060">
    <property type="component" value="Unassembled WGS sequence"/>
</dbReference>
<keyword evidence="3" id="KW-0520">NAD</keyword>
<evidence type="ECO:0000313" key="5">
    <source>
        <dbReference type="EMBL" id="CAD0007177.1"/>
    </source>
</evidence>
<name>A0A6V6Z5V0_9FLAO</name>
<feature type="domain" description="Aldehyde dehydrogenase" evidence="4">
    <location>
        <begin position="21"/>
        <end position="474"/>
    </location>
</feature>
<reference evidence="5 6" key="1">
    <citation type="submission" date="2020-06" db="EMBL/GenBank/DDBJ databases">
        <authorList>
            <person name="Criscuolo A."/>
        </authorList>
    </citation>
    <scope>NUCLEOTIDE SEQUENCE [LARGE SCALE GENOMIC DNA]</scope>
    <source>
        <strain evidence="6">CIP 111411</strain>
    </source>
</reference>
<dbReference type="InterPro" id="IPR016160">
    <property type="entry name" value="Ald_DH_CS_CYS"/>
</dbReference>
<proteinExistence type="inferred from homology"/>
<dbReference type="FunFam" id="3.40.309.10:FF:000009">
    <property type="entry name" value="Aldehyde dehydrogenase A"/>
    <property type="match status" value="1"/>
</dbReference>
<accession>A0A6V6Z5V0</accession>
<dbReference type="InterPro" id="IPR016163">
    <property type="entry name" value="Ald_DH_C"/>
</dbReference>
<dbReference type="GO" id="GO:0016620">
    <property type="term" value="F:oxidoreductase activity, acting on the aldehyde or oxo group of donors, NAD or NADP as acceptor"/>
    <property type="evidence" value="ECO:0007669"/>
    <property type="project" value="InterPro"/>
</dbReference>
<comment type="caution">
    <text evidence="5">The sequence shown here is derived from an EMBL/GenBank/DDBJ whole genome shotgun (WGS) entry which is preliminary data.</text>
</comment>
<dbReference type="InterPro" id="IPR016162">
    <property type="entry name" value="Ald_DH_N"/>
</dbReference>
<sequence length="486" mass="53171">MKKYENFHLQFIGGEWGEGSSKTSKIADYNPYTGELILEFISADEQDVDAAYQAAKLASKNWAVSNFTERRDIMSKALELFTVRKQEFIDLLVMESGSTLLKAKIEFDAAIEGFKFAIGMPARLQGYISQSSVAGKEARVYRKPLGVIGVISPWNLPFYLSLRSVIYALAVGNTVVLKPAPQTPITGGSFMGKLFEEAGIPKGVFNVVMGSNEETGDAFVENPIPRLISFTGSTRVGSMIGEKCGRLLKKAVLEMGGDNAFIVREDADIDYAVNSAAFGKFLHQGQICMAINRILIHENIYQEFAEKFIAKIATLKYGNPADPDVIVGPLIEKRQVDRILKNIDESIKAGAILALGGTAEGNVIAPTVITNATNKMPIACDEIFGPVAVLIPFKDDEEAIQMANDSIYGLSGALHTKDLDKGVRIAQQIETGMVHINDQSVNDEPQIVFGGEKSSGLTKFNADEVVAEFTTLQVITVQYEHRKYPF</sequence>
<dbReference type="AlphaFoldDB" id="A0A6V6Z5V0"/>
<dbReference type="Gene3D" id="3.40.309.10">
    <property type="entry name" value="Aldehyde Dehydrogenase, Chain A, domain 2"/>
    <property type="match status" value="1"/>
</dbReference>
<protein>
    <submittedName>
        <fullName evidence="5">Succinate-semialdehyde dehydrogenase</fullName>
    </submittedName>
</protein>
<comment type="similarity">
    <text evidence="1">Belongs to the aldehyde dehydrogenase family.</text>
</comment>
<dbReference type="PANTHER" id="PTHR42986">
    <property type="entry name" value="BENZALDEHYDE DEHYDROGENASE YFMT"/>
    <property type="match status" value="1"/>
</dbReference>
<dbReference type="SUPFAM" id="SSF53720">
    <property type="entry name" value="ALDH-like"/>
    <property type="match status" value="1"/>
</dbReference>
<evidence type="ECO:0000256" key="1">
    <source>
        <dbReference type="ARBA" id="ARBA00009986"/>
    </source>
</evidence>
<dbReference type="InterPro" id="IPR016161">
    <property type="entry name" value="Ald_DH/histidinol_DH"/>
</dbReference>
<gene>
    <name evidence="5" type="ORF">FLAT13_03676</name>
</gene>
<dbReference type="EMBL" id="CAIJDP010000082">
    <property type="protein sequence ID" value="CAD0007177.1"/>
    <property type="molecule type" value="Genomic_DNA"/>
</dbReference>
<dbReference type="PANTHER" id="PTHR42986:SF1">
    <property type="entry name" value="BENZALDEHYDE DEHYDROGENASE YFMT"/>
    <property type="match status" value="1"/>
</dbReference>
<keyword evidence="2" id="KW-0560">Oxidoreductase</keyword>
<dbReference type="Gene3D" id="3.40.605.10">
    <property type="entry name" value="Aldehyde Dehydrogenase, Chain A, domain 1"/>
    <property type="match status" value="1"/>
</dbReference>
<evidence type="ECO:0000256" key="2">
    <source>
        <dbReference type="ARBA" id="ARBA00023002"/>
    </source>
</evidence>
<dbReference type="Pfam" id="PF00171">
    <property type="entry name" value="Aldedh"/>
    <property type="match status" value="1"/>
</dbReference>
<dbReference type="InterPro" id="IPR015590">
    <property type="entry name" value="Aldehyde_DH_dom"/>
</dbReference>
<evidence type="ECO:0000313" key="6">
    <source>
        <dbReference type="Proteomes" id="UP000530060"/>
    </source>
</evidence>
<organism evidence="5 6">
    <name type="scientific">Flavobacterium salmonis</name>
    <dbReference type="NCBI Taxonomy" id="2654844"/>
    <lineage>
        <taxon>Bacteria</taxon>
        <taxon>Pseudomonadati</taxon>
        <taxon>Bacteroidota</taxon>
        <taxon>Flavobacteriia</taxon>
        <taxon>Flavobacteriales</taxon>
        <taxon>Flavobacteriaceae</taxon>
        <taxon>Flavobacterium</taxon>
    </lineage>
</organism>